<dbReference type="RefSeq" id="WP_232499622.1">
    <property type="nucleotide sequence ID" value="NZ_BAAANH010000008.1"/>
</dbReference>
<dbReference type="InterPro" id="IPR044068">
    <property type="entry name" value="CB"/>
</dbReference>
<dbReference type="PANTHER" id="PTHR30349:SF64">
    <property type="entry name" value="PROPHAGE INTEGRASE INTD-RELATED"/>
    <property type="match status" value="1"/>
</dbReference>
<comment type="caution">
    <text evidence="7">The sequence shown here is derived from an EMBL/GenBank/DDBJ whole genome shotgun (WGS) entry which is preliminary data.</text>
</comment>
<evidence type="ECO:0000259" key="6">
    <source>
        <dbReference type="PROSITE" id="PS51900"/>
    </source>
</evidence>
<evidence type="ECO:0000256" key="2">
    <source>
        <dbReference type="ARBA" id="ARBA00023125"/>
    </source>
</evidence>
<feature type="domain" description="Tyr recombinase" evidence="5">
    <location>
        <begin position="303"/>
        <end position="469"/>
    </location>
</feature>
<evidence type="ECO:0000256" key="3">
    <source>
        <dbReference type="ARBA" id="ARBA00023172"/>
    </source>
</evidence>
<dbReference type="InterPro" id="IPR013762">
    <property type="entry name" value="Integrase-like_cat_sf"/>
</dbReference>
<dbReference type="InterPro" id="IPR010998">
    <property type="entry name" value="Integrase_recombinase_N"/>
</dbReference>
<comment type="similarity">
    <text evidence="1">Belongs to the 'phage' integrase family.</text>
</comment>
<proteinExistence type="inferred from homology"/>
<dbReference type="InterPro" id="IPR011010">
    <property type="entry name" value="DNA_brk_join_enz"/>
</dbReference>
<sequence>MNRVPSDEWVVELDGFERRMLVQGYSPSTIRTRLARLRRFAGEAAAAPWAMTPAMVAAWLSQLAEGQQRKDYRIALRGFYEWGHRRGLAEPGMVPPPVAPGRTIEAVWSDALTAFEVAERAAGRAPATIRRRIDRVRRFAAGREGSPWHVTVEDVEGWLQSFTGPHVEASLRDSLRAFYRWAVRSGRAHTDPTDSGTHRSLRLAVPEAWEPVLTAYDRAMIGTGYPATTRGQYLAHLRRFARDCPSLEPTTVALDDLLEWMGGKHWAAETRRGARSALRQFYRWMVDSGRIEASPAEKLPKVRLTRYLARPTDDDALRGALEDADDRETLAIRLAVEAGLRAGEVARVHSRDIAGPTDSAWLVVHGKGSKQRRVPIKASLAAQLRARGDGFVFPGGSAGHLSAGYMSKIISRLLPEGVTMHTLRHRFATRAYNHGRDVFTVQQLLGHASPATTQRYVLVSDDSMRDLVNAVA</sequence>
<dbReference type="PROSITE" id="PS51900">
    <property type="entry name" value="CB"/>
    <property type="match status" value="2"/>
</dbReference>
<evidence type="ECO:0000259" key="5">
    <source>
        <dbReference type="PROSITE" id="PS51898"/>
    </source>
</evidence>
<evidence type="ECO:0000313" key="7">
    <source>
        <dbReference type="EMBL" id="GAA1769728.1"/>
    </source>
</evidence>
<keyword evidence="3" id="KW-0233">DNA recombination</keyword>
<organism evidence="7 8">
    <name type="scientific">Agromyces humatus</name>
    <dbReference type="NCBI Taxonomy" id="279573"/>
    <lineage>
        <taxon>Bacteria</taxon>
        <taxon>Bacillati</taxon>
        <taxon>Actinomycetota</taxon>
        <taxon>Actinomycetes</taxon>
        <taxon>Micrococcales</taxon>
        <taxon>Microbacteriaceae</taxon>
        <taxon>Agromyces</taxon>
    </lineage>
</organism>
<dbReference type="PROSITE" id="PS51898">
    <property type="entry name" value="TYR_RECOMBINASE"/>
    <property type="match status" value="1"/>
</dbReference>
<dbReference type="PANTHER" id="PTHR30349">
    <property type="entry name" value="PHAGE INTEGRASE-RELATED"/>
    <property type="match status" value="1"/>
</dbReference>
<name>A0ABN2KYR2_9MICO</name>
<dbReference type="Pfam" id="PF00589">
    <property type="entry name" value="Phage_integrase"/>
    <property type="match status" value="1"/>
</dbReference>
<dbReference type="SUPFAM" id="SSF56349">
    <property type="entry name" value="DNA breaking-rejoining enzymes"/>
    <property type="match status" value="1"/>
</dbReference>
<dbReference type="Proteomes" id="UP001500506">
    <property type="component" value="Unassembled WGS sequence"/>
</dbReference>
<evidence type="ECO:0000256" key="1">
    <source>
        <dbReference type="ARBA" id="ARBA00008857"/>
    </source>
</evidence>
<dbReference type="InterPro" id="IPR002104">
    <property type="entry name" value="Integrase_catalytic"/>
</dbReference>
<evidence type="ECO:0000313" key="8">
    <source>
        <dbReference type="Proteomes" id="UP001500506"/>
    </source>
</evidence>
<feature type="domain" description="Core-binding (CB)" evidence="6">
    <location>
        <begin position="207"/>
        <end position="286"/>
    </location>
</feature>
<evidence type="ECO:0000256" key="4">
    <source>
        <dbReference type="PROSITE-ProRule" id="PRU01248"/>
    </source>
</evidence>
<keyword evidence="8" id="KW-1185">Reference proteome</keyword>
<feature type="domain" description="Core-binding (CB)" evidence="6">
    <location>
        <begin position="1"/>
        <end position="84"/>
    </location>
</feature>
<dbReference type="Gene3D" id="1.10.443.10">
    <property type="entry name" value="Intergrase catalytic core"/>
    <property type="match status" value="1"/>
</dbReference>
<evidence type="ECO:0008006" key="9">
    <source>
        <dbReference type="Google" id="ProtNLM"/>
    </source>
</evidence>
<reference evidence="7 8" key="1">
    <citation type="journal article" date="2019" name="Int. J. Syst. Evol. Microbiol.">
        <title>The Global Catalogue of Microorganisms (GCM) 10K type strain sequencing project: providing services to taxonomists for standard genome sequencing and annotation.</title>
        <authorList>
            <consortium name="The Broad Institute Genomics Platform"/>
            <consortium name="The Broad Institute Genome Sequencing Center for Infectious Disease"/>
            <person name="Wu L."/>
            <person name="Ma J."/>
        </authorList>
    </citation>
    <scope>NUCLEOTIDE SEQUENCE [LARGE SCALE GENOMIC DNA]</scope>
    <source>
        <strain evidence="7 8">JCM 14319</strain>
    </source>
</reference>
<dbReference type="EMBL" id="BAAANH010000008">
    <property type="protein sequence ID" value="GAA1769728.1"/>
    <property type="molecule type" value="Genomic_DNA"/>
</dbReference>
<gene>
    <name evidence="7" type="ORF">GCM10009747_33610</name>
</gene>
<dbReference type="Gene3D" id="1.10.150.130">
    <property type="match status" value="1"/>
</dbReference>
<dbReference type="InterPro" id="IPR050090">
    <property type="entry name" value="Tyrosine_recombinase_XerCD"/>
</dbReference>
<keyword evidence="2 4" id="KW-0238">DNA-binding</keyword>
<accession>A0ABN2KYR2</accession>
<protein>
    <recommendedName>
        <fullName evidence="9">Tyrosine-type recombinase/integrase</fullName>
    </recommendedName>
</protein>